<dbReference type="EMBL" id="SNZB01000003">
    <property type="protein sequence ID" value="TDR20379.1"/>
    <property type="molecule type" value="Genomic_DNA"/>
</dbReference>
<dbReference type="NCBIfam" id="TIGR03455">
    <property type="entry name" value="HisG_C-term"/>
    <property type="match status" value="1"/>
</dbReference>
<gene>
    <name evidence="19" type="ORF">C8D91_1351</name>
</gene>
<feature type="domain" description="Histidine biosynthesis HisG C-terminal" evidence="18">
    <location>
        <begin position="208"/>
        <end position="280"/>
    </location>
</feature>
<keyword evidence="9 19" id="KW-0808">Transferase</keyword>
<name>A0A4R6XPP9_9GAMM</name>
<dbReference type="NCBIfam" id="TIGR00070">
    <property type="entry name" value="hisG"/>
    <property type="match status" value="1"/>
</dbReference>
<dbReference type="PANTHER" id="PTHR21403">
    <property type="entry name" value="ATP PHOSPHORIBOSYLTRANSFERASE ATP-PRTASE"/>
    <property type="match status" value="1"/>
</dbReference>
<evidence type="ECO:0000256" key="5">
    <source>
        <dbReference type="ARBA" id="ARBA00020998"/>
    </source>
</evidence>
<comment type="function">
    <text evidence="15">Catalyzes the condensation of ATP and 5-phosphoribose 1-diphosphate to form N'-(5'-phosphoribosyl)-ATP (PR-ATP). Has a crucial role in the pathway because the rate of histidine biosynthesis seems to be controlled primarily by regulation of HisG enzymatic activity.</text>
</comment>
<dbReference type="RefSeq" id="WP_099018234.1">
    <property type="nucleotide sequence ID" value="NZ_NIHB01000001.1"/>
</dbReference>
<evidence type="ECO:0000313" key="20">
    <source>
        <dbReference type="Proteomes" id="UP000295724"/>
    </source>
</evidence>
<keyword evidence="11" id="KW-0547">Nucleotide-binding</keyword>
<evidence type="ECO:0000256" key="12">
    <source>
        <dbReference type="ARBA" id="ARBA00022840"/>
    </source>
</evidence>
<dbReference type="GO" id="GO:0005524">
    <property type="term" value="F:ATP binding"/>
    <property type="evidence" value="ECO:0007669"/>
    <property type="project" value="UniProtKB-KW"/>
</dbReference>
<dbReference type="GO" id="GO:0000287">
    <property type="term" value="F:magnesium ion binding"/>
    <property type="evidence" value="ECO:0007669"/>
    <property type="project" value="InterPro"/>
</dbReference>
<dbReference type="GO" id="GO:0000105">
    <property type="term" value="P:L-histidine biosynthetic process"/>
    <property type="evidence" value="ECO:0007669"/>
    <property type="project" value="UniProtKB-UniRule"/>
</dbReference>
<keyword evidence="6" id="KW-0963">Cytoplasm</keyword>
<evidence type="ECO:0000256" key="1">
    <source>
        <dbReference type="ARBA" id="ARBA00000915"/>
    </source>
</evidence>
<dbReference type="SUPFAM" id="SSF54913">
    <property type="entry name" value="GlnB-like"/>
    <property type="match status" value="1"/>
</dbReference>
<keyword evidence="7" id="KW-0028">Amino-acid biosynthesis</keyword>
<evidence type="ECO:0000256" key="11">
    <source>
        <dbReference type="ARBA" id="ARBA00022741"/>
    </source>
</evidence>
<evidence type="ECO:0000259" key="17">
    <source>
        <dbReference type="Pfam" id="PF01634"/>
    </source>
</evidence>
<dbReference type="Pfam" id="PF01634">
    <property type="entry name" value="HisG"/>
    <property type="match status" value="1"/>
</dbReference>
<protein>
    <recommendedName>
        <fullName evidence="5 16">ATP phosphoribosyltransferase</fullName>
        <ecNumber evidence="4 16">2.4.2.17</ecNumber>
    </recommendedName>
</protein>
<evidence type="ECO:0000256" key="16">
    <source>
        <dbReference type="NCBIfam" id="TIGR00070"/>
    </source>
</evidence>
<keyword evidence="8 19" id="KW-0328">Glycosyltransferase</keyword>
<keyword evidence="10" id="KW-0479">Metal-binding</keyword>
<comment type="caution">
    <text evidence="19">The sequence shown here is derived from an EMBL/GenBank/DDBJ whole genome shotgun (WGS) entry which is preliminary data.</text>
</comment>
<evidence type="ECO:0000256" key="15">
    <source>
        <dbReference type="ARBA" id="ARBA00024861"/>
    </source>
</evidence>
<evidence type="ECO:0000256" key="8">
    <source>
        <dbReference type="ARBA" id="ARBA00022676"/>
    </source>
</evidence>
<sequence>MKIKMAIPKGKLQIEIVKLLSDIGIDIMGDERNYRPTCSDERFEIKLLKGQNIPSLVELGQHDIGFSGLDWIAEQGAEVEVIKPLGFNPVQIVACIPEDWDYESLKQRKIIVATEYMNLAEQFLQNNGFDATLIRSYGATEVFPPEDADMVIDNTSTGSTIKANRLKICDVVYESATQFFANKAALQDPAKKAVIDDMLLLINGVMNARNRVLLEMNCLSEHIEKIVALLPAMRSPTVSQLFNSDAYSVRAAIPKVAAKDLIPKLKQAGATDILELPIRKVI</sequence>
<evidence type="ECO:0000256" key="3">
    <source>
        <dbReference type="ARBA" id="ARBA00004667"/>
    </source>
</evidence>
<dbReference type="AlphaFoldDB" id="A0A4R6XPP9"/>
<dbReference type="GO" id="GO:0005737">
    <property type="term" value="C:cytoplasm"/>
    <property type="evidence" value="ECO:0007669"/>
    <property type="project" value="UniProtKB-SubCell"/>
</dbReference>
<accession>A0A4R6XPP9</accession>
<dbReference type="Proteomes" id="UP000295724">
    <property type="component" value="Unassembled WGS sequence"/>
</dbReference>
<dbReference type="OrthoDB" id="9806435at2"/>
<keyword evidence="13" id="KW-0460">Magnesium</keyword>
<evidence type="ECO:0000259" key="18">
    <source>
        <dbReference type="Pfam" id="PF08029"/>
    </source>
</evidence>
<keyword evidence="12" id="KW-0067">ATP-binding</keyword>
<evidence type="ECO:0000313" key="19">
    <source>
        <dbReference type="EMBL" id="TDR20379.1"/>
    </source>
</evidence>
<feature type="domain" description="ATP phosphoribosyltransferase catalytic" evidence="17">
    <location>
        <begin position="50"/>
        <end position="200"/>
    </location>
</feature>
<dbReference type="InterPro" id="IPR001348">
    <property type="entry name" value="ATP_PRibTrfase_HisG"/>
</dbReference>
<evidence type="ECO:0000256" key="6">
    <source>
        <dbReference type="ARBA" id="ARBA00022490"/>
    </source>
</evidence>
<evidence type="ECO:0000256" key="4">
    <source>
        <dbReference type="ARBA" id="ARBA00011946"/>
    </source>
</evidence>
<keyword evidence="20" id="KW-1185">Reference proteome</keyword>
<evidence type="ECO:0000256" key="10">
    <source>
        <dbReference type="ARBA" id="ARBA00022723"/>
    </source>
</evidence>
<keyword evidence="14" id="KW-0368">Histidine biosynthesis</keyword>
<dbReference type="Pfam" id="PF08029">
    <property type="entry name" value="HisG_C"/>
    <property type="match status" value="1"/>
</dbReference>
<evidence type="ECO:0000256" key="7">
    <source>
        <dbReference type="ARBA" id="ARBA00022605"/>
    </source>
</evidence>
<dbReference type="SUPFAM" id="SSF53850">
    <property type="entry name" value="Periplasmic binding protein-like II"/>
    <property type="match status" value="1"/>
</dbReference>
<comment type="catalytic activity">
    <reaction evidence="1">
        <text>1-(5-phospho-beta-D-ribosyl)-ATP + diphosphate = 5-phospho-alpha-D-ribose 1-diphosphate + ATP</text>
        <dbReference type="Rhea" id="RHEA:18473"/>
        <dbReference type="ChEBI" id="CHEBI:30616"/>
        <dbReference type="ChEBI" id="CHEBI:33019"/>
        <dbReference type="ChEBI" id="CHEBI:58017"/>
        <dbReference type="ChEBI" id="CHEBI:73183"/>
        <dbReference type="EC" id="2.4.2.17"/>
    </reaction>
</comment>
<dbReference type="GO" id="GO:0003879">
    <property type="term" value="F:ATP phosphoribosyltransferase activity"/>
    <property type="evidence" value="ECO:0007669"/>
    <property type="project" value="UniProtKB-UniRule"/>
</dbReference>
<evidence type="ECO:0000256" key="14">
    <source>
        <dbReference type="ARBA" id="ARBA00023102"/>
    </source>
</evidence>
<reference evidence="19 20" key="1">
    <citation type="submission" date="2019-03" db="EMBL/GenBank/DDBJ databases">
        <title>Genomic Encyclopedia of Type Strains, Phase IV (KMG-IV): sequencing the most valuable type-strain genomes for metagenomic binning, comparative biology and taxonomic classification.</title>
        <authorList>
            <person name="Goeker M."/>
        </authorList>
    </citation>
    <scope>NUCLEOTIDE SEQUENCE [LARGE SCALE GENOMIC DNA]</scope>
    <source>
        <strain evidence="19 20">DSM 25488</strain>
    </source>
</reference>
<evidence type="ECO:0000256" key="2">
    <source>
        <dbReference type="ARBA" id="ARBA00004496"/>
    </source>
</evidence>
<dbReference type="PANTHER" id="PTHR21403:SF10">
    <property type="entry name" value="ATP PHOSPHORIBOSYLTRANSFERASE"/>
    <property type="match status" value="1"/>
</dbReference>
<dbReference type="EC" id="2.4.2.17" evidence="4 16"/>
<comment type="subcellular location">
    <subcellularLocation>
        <location evidence="2">Cytoplasm</location>
    </subcellularLocation>
</comment>
<organism evidence="19 20">
    <name type="scientific">Marinicella litoralis</name>
    <dbReference type="NCBI Taxonomy" id="644220"/>
    <lineage>
        <taxon>Bacteria</taxon>
        <taxon>Pseudomonadati</taxon>
        <taxon>Pseudomonadota</taxon>
        <taxon>Gammaproteobacteria</taxon>
        <taxon>Lysobacterales</taxon>
        <taxon>Marinicellaceae</taxon>
        <taxon>Marinicella</taxon>
    </lineage>
</organism>
<dbReference type="InterPro" id="IPR013115">
    <property type="entry name" value="HisG_C"/>
</dbReference>
<evidence type="ECO:0000256" key="13">
    <source>
        <dbReference type="ARBA" id="ARBA00022842"/>
    </source>
</evidence>
<dbReference type="Gene3D" id="3.30.70.120">
    <property type="match status" value="1"/>
</dbReference>
<comment type="pathway">
    <text evidence="3">Amino-acid biosynthesis; L-histidine biosynthesis; L-histidine from 5-phospho-alpha-D-ribose 1-diphosphate: step 1/9.</text>
</comment>
<evidence type="ECO:0000256" key="9">
    <source>
        <dbReference type="ARBA" id="ARBA00022679"/>
    </source>
</evidence>
<dbReference type="Gene3D" id="3.40.190.10">
    <property type="entry name" value="Periplasmic binding protein-like II"/>
    <property type="match status" value="2"/>
</dbReference>
<dbReference type="UniPathway" id="UPA00031">
    <property type="reaction ID" value="UER00006"/>
</dbReference>
<dbReference type="InterPro" id="IPR011322">
    <property type="entry name" value="N-reg_PII-like_a/b"/>
</dbReference>
<proteinExistence type="predicted"/>
<dbReference type="InterPro" id="IPR013820">
    <property type="entry name" value="ATP_PRibTrfase_cat"/>
</dbReference>
<dbReference type="InterPro" id="IPR015867">
    <property type="entry name" value="N-reg_PII/ATP_PRibTrfase_C"/>
</dbReference>